<feature type="compositionally biased region" description="Pro residues" evidence="1">
    <location>
        <begin position="230"/>
        <end position="240"/>
    </location>
</feature>
<dbReference type="Proteomes" id="UP000786811">
    <property type="component" value="Unassembled WGS sequence"/>
</dbReference>
<organism evidence="2 3">
    <name type="scientific">Cotesia congregata</name>
    <name type="common">Parasitoid wasp</name>
    <name type="synonym">Apanteles congregatus</name>
    <dbReference type="NCBI Taxonomy" id="51543"/>
    <lineage>
        <taxon>Eukaryota</taxon>
        <taxon>Metazoa</taxon>
        <taxon>Ecdysozoa</taxon>
        <taxon>Arthropoda</taxon>
        <taxon>Hexapoda</taxon>
        <taxon>Insecta</taxon>
        <taxon>Pterygota</taxon>
        <taxon>Neoptera</taxon>
        <taxon>Endopterygota</taxon>
        <taxon>Hymenoptera</taxon>
        <taxon>Apocrita</taxon>
        <taxon>Ichneumonoidea</taxon>
        <taxon>Braconidae</taxon>
        <taxon>Microgastrinae</taxon>
        <taxon>Cotesia</taxon>
    </lineage>
</organism>
<feature type="compositionally biased region" description="Basic and acidic residues" evidence="1">
    <location>
        <begin position="195"/>
        <end position="213"/>
    </location>
</feature>
<accession>A0A8J2EBC0</accession>
<feature type="region of interest" description="Disordered" evidence="1">
    <location>
        <begin position="281"/>
        <end position="336"/>
    </location>
</feature>
<name>A0A8J2EBC0_COTCN</name>
<comment type="caution">
    <text evidence="2">The sequence shown here is derived from an EMBL/GenBank/DDBJ whole genome shotgun (WGS) entry which is preliminary data.</text>
</comment>
<feature type="compositionally biased region" description="Basic and acidic residues" evidence="1">
    <location>
        <begin position="294"/>
        <end position="305"/>
    </location>
</feature>
<dbReference type="EMBL" id="CAJNRD030001114">
    <property type="protein sequence ID" value="CAG5073517.1"/>
    <property type="molecule type" value="Genomic_DNA"/>
</dbReference>
<evidence type="ECO:0000256" key="1">
    <source>
        <dbReference type="SAM" id="MobiDB-lite"/>
    </source>
</evidence>
<gene>
    <name evidence="2" type="ORF">HICCMSTLAB_LOCUS460</name>
</gene>
<feature type="compositionally biased region" description="Low complexity" evidence="1">
    <location>
        <begin position="241"/>
        <end position="250"/>
    </location>
</feature>
<protein>
    <submittedName>
        <fullName evidence="2">Uncharacterized protein</fullName>
    </submittedName>
</protein>
<feature type="compositionally biased region" description="Low complexity" evidence="1">
    <location>
        <begin position="327"/>
        <end position="336"/>
    </location>
</feature>
<feature type="compositionally biased region" description="Basic and acidic residues" evidence="1">
    <location>
        <begin position="313"/>
        <end position="326"/>
    </location>
</feature>
<evidence type="ECO:0000313" key="2">
    <source>
        <dbReference type="EMBL" id="CAG5073517.1"/>
    </source>
</evidence>
<dbReference type="AlphaFoldDB" id="A0A8J2EBC0"/>
<reference evidence="2" key="1">
    <citation type="submission" date="2021-04" db="EMBL/GenBank/DDBJ databases">
        <authorList>
            <person name="Chebbi M.A.C M."/>
        </authorList>
    </citation>
    <scope>NUCLEOTIDE SEQUENCE</scope>
</reference>
<evidence type="ECO:0000313" key="3">
    <source>
        <dbReference type="Proteomes" id="UP000786811"/>
    </source>
</evidence>
<feature type="compositionally biased region" description="Polar residues" evidence="1">
    <location>
        <begin position="360"/>
        <end position="373"/>
    </location>
</feature>
<feature type="compositionally biased region" description="Basic residues" evidence="1">
    <location>
        <begin position="183"/>
        <end position="194"/>
    </location>
</feature>
<feature type="region of interest" description="Disordered" evidence="1">
    <location>
        <begin position="176"/>
        <end position="251"/>
    </location>
</feature>
<feature type="region of interest" description="Disordered" evidence="1">
    <location>
        <begin position="360"/>
        <end position="383"/>
    </location>
</feature>
<proteinExistence type="predicted"/>
<feature type="compositionally biased region" description="Acidic residues" evidence="1">
    <location>
        <begin position="374"/>
        <end position="383"/>
    </location>
</feature>
<sequence length="383" mass="44517">MTDWNLIDRCIHYDVVIPHSWLIFFGGDISNLLNELRLQLVEITFDGIGMTDMPMLRINNQRAMLQLRHDIEVWWFRLFNVNSITDRCYYILENYGVNLFLNMSDYDQEYNFNIQSTPPAPSPPSLPTPSAMSSQVATVSRYYSWAQEPMGMRRLIGQWMLQSSIEMIQQQQQEYEEEEQQRGQRRRRRRRRRRERQDRRSSSSERDDQRRVDFGNLQISPPRRRRRMNSPPPPPPPSSPQPGTSSGLPGLNLLRLRFHDEQSSSSSSSEDLDIYQNVNDGYIADDEDNSPDFFSREGESEEKSGDMMCQHCESSHARDEPSEFRRAPSPSASTTASTLILSTVSTENNFTEIFRYPTQNVDYNSNGEHSSSSNDDDEILIDL</sequence>
<keyword evidence="3" id="KW-1185">Reference proteome</keyword>